<dbReference type="GO" id="GO:0016020">
    <property type="term" value="C:membrane"/>
    <property type="evidence" value="ECO:0007669"/>
    <property type="project" value="InterPro"/>
</dbReference>
<dbReference type="InterPro" id="IPR007428">
    <property type="entry name" value="MlaA"/>
</dbReference>
<dbReference type="AlphaFoldDB" id="A0A1W9HRH9"/>
<gene>
    <name evidence="4" type="ORF">A4S15_01055</name>
</gene>
<proteinExistence type="inferred from homology"/>
<name>A0A1W9HRH9_9HYPH</name>
<evidence type="ECO:0000313" key="4">
    <source>
        <dbReference type="EMBL" id="OQW50048.1"/>
    </source>
</evidence>
<evidence type="ECO:0000256" key="3">
    <source>
        <dbReference type="SAM" id="MobiDB-lite"/>
    </source>
</evidence>
<feature type="compositionally biased region" description="Basic residues" evidence="3">
    <location>
        <begin position="236"/>
        <end position="248"/>
    </location>
</feature>
<evidence type="ECO:0000313" key="5">
    <source>
        <dbReference type="Proteomes" id="UP000192872"/>
    </source>
</evidence>
<evidence type="ECO:0000256" key="2">
    <source>
        <dbReference type="ARBA" id="ARBA00022729"/>
    </source>
</evidence>
<accession>A0A1W9HRH9</accession>
<keyword evidence="2" id="KW-0732">Signal</keyword>
<feature type="region of interest" description="Disordered" evidence="3">
    <location>
        <begin position="229"/>
        <end position="248"/>
    </location>
</feature>
<dbReference type="PRINTS" id="PR01805">
    <property type="entry name" value="VACJLIPOPROT"/>
</dbReference>
<comment type="similarity">
    <text evidence="1">Belongs to the MlaA family.</text>
</comment>
<dbReference type="STRING" id="1827387.A4S15_01055"/>
<dbReference type="Pfam" id="PF04333">
    <property type="entry name" value="MlaA"/>
    <property type="match status" value="1"/>
</dbReference>
<evidence type="ECO:0000256" key="1">
    <source>
        <dbReference type="ARBA" id="ARBA00010634"/>
    </source>
</evidence>
<dbReference type="PANTHER" id="PTHR30035:SF3">
    <property type="entry name" value="INTERMEMBRANE PHOSPHOLIPID TRANSPORT SYSTEM LIPOPROTEIN MLAA"/>
    <property type="match status" value="1"/>
</dbReference>
<dbReference type="EMBL" id="LWDL01000027">
    <property type="protein sequence ID" value="OQW50048.1"/>
    <property type="molecule type" value="Genomic_DNA"/>
</dbReference>
<dbReference type="Proteomes" id="UP000192872">
    <property type="component" value="Unassembled WGS sequence"/>
</dbReference>
<dbReference type="GO" id="GO:0120010">
    <property type="term" value="P:intermembrane phospholipid transfer"/>
    <property type="evidence" value="ECO:0007669"/>
    <property type="project" value="TreeGrafter"/>
</dbReference>
<sequence>MDSQTRQNALAVRALDTRDQWEEANRAQFERNKFVNDIAISPAARTYRTIVPQPLRDRIDTGSNNLDEPRIFANNLLQGRFDAAHKTFGRFLVNSILGLGGLFDVASLGGLERQSGDFGQTLFVWGFESGPYWVMPVFGPANVRDGIGRIVDIAGDPIQWILPKWVGEWPLTGVSVAAGLGQVELLDDLQQGSVDPYARFRSTYLQNRAGELAQAVGITIVPELVEAEPAAAPAAKKPRGKSKAKRQR</sequence>
<comment type="caution">
    <text evidence="4">The sequence shown here is derived from an EMBL/GenBank/DDBJ whole genome shotgun (WGS) entry which is preliminary data.</text>
</comment>
<dbReference type="PANTHER" id="PTHR30035">
    <property type="entry name" value="LIPOPROTEIN VACJ-RELATED"/>
    <property type="match status" value="1"/>
</dbReference>
<evidence type="ECO:0008006" key="6">
    <source>
        <dbReference type="Google" id="ProtNLM"/>
    </source>
</evidence>
<protein>
    <recommendedName>
        <fullName evidence="6">VacJ family lipoprotein</fullName>
    </recommendedName>
</protein>
<dbReference type="RefSeq" id="WP_376803871.1">
    <property type="nucleotide sequence ID" value="NZ_LWDL01000027.1"/>
</dbReference>
<organism evidence="4 5">
    <name type="scientific">Candidatus Raskinella chloraquaticus</name>
    <dbReference type="NCBI Taxonomy" id="1951219"/>
    <lineage>
        <taxon>Bacteria</taxon>
        <taxon>Pseudomonadati</taxon>
        <taxon>Pseudomonadota</taxon>
        <taxon>Alphaproteobacteria</taxon>
        <taxon>Hyphomicrobiales</taxon>
        <taxon>Phreatobacteraceae</taxon>
        <taxon>Candidatus Raskinella</taxon>
    </lineage>
</organism>
<reference evidence="4 5" key="1">
    <citation type="journal article" date="2017" name="Water Res.">
        <title>Comammox in drinking water systems.</title>
        <authorList>
            <person name="Wang Y."/>
            <person name="Ma L."/>
            <person name="Mao Y."/>
            <person name="Jiang X."/>
            <person name="Xia Y."/>
            <person name="Yu K."/>
            <person name="Li B."/>
            <person name="Zhang T."/>
        </authorList>
    </citation>
    <scope>NUCLEOTIDE SEQUENCE [LARGE SCALE GENOMIC DNA]</scope>
    <source>
        <strain evidence="4">SG_bin8</strain>
    </source>
</reference>